<dbReference type="InterPro" id="IPR045596">
    <property type="entry name" value="DUF6459"/>
</dbReference>
<dbReference type="AlphaFoldDB" id="A0A837DDS5"/>
<dbReference type="Proteomes" id="UP000030848">
    <property type="component" value="Unassembled WGS sequence"/>
</dbReference>
<dbReference type="RefSeq" id="WP_015787375.1">
    <property type="nucleotide sequence ID" value="NZ_CALJZO010000125.1"/>
</dbReference>
<sequence length="159" mass="17924">MRTFQSDNGLLPLSPYEPAELGDLAKGEIAEGQLTLDDLLAELHAQHPTHYERTIPAPGRRMLHRVLTALLEVHTGRRAAAQLDNWLTPTLQRLIRTAPRAVGTRYVLRNIHVCRPADDALEVCGTAYLNNRARALVARFEHGVTGWRCTLFTMLEPRR</sequence>
<accession>A0A837DDS5</accession>
<proteinExistence type="predicted"/>
<organism evidence="1 2">
    <name type="scientific">Saccharomonospora viridis</name>
    <dbReference type="NCBI Taxonomy" id="1852"/>
    <lineage>
        <taxon>Bacteria</taxon>
        <taxon>Bacillati</taxon>
        <taxon>Actinomycetota</taxon>
        <taxon>Actinomycetes</taxon>
        <taxon>Pseudonocardiales</taxon>
        <taxon>Pseudonocardiaceae</taxon>
        <taxon>Saccharomonospora</taxon>
    </lineage>
</organism>
<dbReference type="OrthoDB" id="3692215at2"/>
<gene>
    <name evidence="1" type="ORF">MINT15_03440</name>
</gene>
<name>A0A837DDS5_9PSEU</name>
<evidence type="ECO:0000313" key="2">
    <source>
        <dbReference type="Proteomes" id="UP000030848"/>
    </source>
</evidence>
<dbReference type="Pfam" id="PF20060">
    <property type="entry name" value="DUF6459"/>
    <property type="match status" value="1"/>
</dbReference>
<evidence type="ECO:0000313" key="1">
    <source>
        <dbReference type="EMBL" id="KHF46043.1"/>
    </source>
</evidence>
<comment type="caution">
    <text evidence="1">The sequence shown here is derived from an EMBL/GenBank/DDBJ whole genome shotgun (WGS) entry which is preliminary data.</text>
</comment>
<protein>
    <submittedName>
        <fullName evidence="1">Uncharacterized protein</fullName>
    </submittedName>
</protein>
<dbReference type="EMBL" id="JRZE01000001">
    <property type="protein sequence ID" value="KHF46043.1"/>
    <property type="molecule type" value="Genomic_DNA"/>
</dbReference>
<reference evidence="1 2" key="1">
    <citation type="submission" date="2014-10" db="EMBL/GenBank/DDBJ databases">
        <title>Genome sequence of Micropolyspora internatus JCM3315.</title>
        <authorList>
            <person name="Shin S.-K."/>
            <person name="Yi H."/>
        </authorList>
    </citation>
    <scope>NUCLEOTIDE SEQUENCE [LARGE SCALE GENOMIC DNA]</scope>
    <source>
        <strain evidence="1 2">JCM 3315</strain>
    </source>
</reference>